<reference evidence="1 2" key="1">
    <citation type="submission" date="2018-03" db="EMBL/GenBank/DDBJ databases">
        <title>Genome sequence of Paenibacillus elgii strain AC13 an antimicrobial compound producing bacteria.</title>
        <authorList>
            <person name="Kurokawa A.S."/>
            <person name="Araujo J.F."/>
            <person name="Costa R.A."/>
            <person name="Ortega D.B."/>
            <person name="Pires A.S."/>
            <person name="Pappas G.J.Jr."/>
            <person name="Franco O.L."/>
            <person name="Barreto C."/>
            <person name="Magalhaes B.S."/>
            <person name="Kruger R.H."/>
        </authorList>
    </citation>
    <scope>NUCLEOTIDE SEQUENCE [LARGE SCALE GENOMIC DNA]</scope>
    <source>
        <strain evidence="1 2">AC13</strain>
    </source>
</reference>
<evidence type="ECO:0000313" key="2">
    <source>
        <dbReference type="Proteomes" id="UP000244184"/>
    </source>
</evidence>
<proteinExistence type="predicted"/>
<comment type="caution">
    <text evidence="1">The sequence shown here is derived from an EMBL/GenBank/DDBJ whole genome shotgun (WGS) entry which is preliminary data.</text>
</comment>
<dbReference type="EMBL" id="PYHP01000077">
    <property type="protein sequence ID" value="PUA35848.1"/>
    <property type="molecule type" value="Genomic_DNA"/>
</dbReference>
<name>A0A2T6FVB0_9BACL</name>
<organism evidence="1 2">
    <name type="scientific">Paenibacillus elgii</name>
    <dbReference type="NCBI Taxonomy" id="189691"/>
    <lineage>
        <taxon>Bacteria</taxon>
        <taxon>Bacillati</taxon>
        <taxon>Bacillota</taxon>
        <taxon>Bacilli</taxon>
        <taxon>Bacillales</taxon>
        <taxon>Paenibacillaceae</taxon>
        <taxon>Paenibacillus</taxon>
    </lineage>
</organism>
<accession>A0A2T6FVB0</accession>
<evidence type="ECO:0000313" key="1">
    <source>
        <dbReference type="EMBL" id="PUA35848.1"/>
    </source>
</evidence>
<dbReference type="AlphaFoldDB" id="A0A2T6FVB0"/>
<gene>
    <name evidence="1" type="ORF">C8Z91_28150</name>
</gene>
<dbReference type="Proteomes" id="UP000244184">
    <property type="component" value="Unassembled WGS sequence"/>
</dbReference>
<protein>
    <submittedName>
        <fullName evidence="1">Uncharacterized protein</fullName>
    </submittedName>
</protein>
<sequence>MLGSRVVRIRQVGGADSVGRDKCTQDDKYVRLMVCAVDKYMQDDKYVRLMVCVVDKYMQDDKYVRPIVSSTDNYMKLRNKGTALR</sequence>